<evidence type="ECO:0000256" key="9">
    <source>
        <dbReference type="ARBA" id="ARBA00033102"/>
    </source>
</evidence>
<dbReference type="Pfam" id="PF01729">
    <property type="entry name" value="QRPTase_C"/>
    <property type="match status" value="1"/>
</dbReference>
<evidence type="ECO:0000313" key="16">
    <source>
        <dbReference type="EMBL" id="EAY27330.1"/>
    </source>
</evidence>
<dbReference type="PIRSF" id="PIRSF006250">
    <property type="entry name" value="NadC_ModD"/>
    <property type="match status" value="1"/>
</dbReference>
<comment type="catalytic activity">
    <reaction evidence="10">
        <text>nicotinate beta-D-ribonucleotide + CO2 + diphosphate = quinolinate + 5-phospho-alpha-D-ribose 1-diphosphate + 2 H(+)</text>
        <dbReference type="Rhea" id="RHEA:12733"/>
        <dbReference type="ChEBI" id="CHEBI:15378"/>
        <dbReference type="ChEBI" id="CHEBI:16526"/>
        <dbReference type="ChEBI" id="CHEBI:29959"/>
        <dbReference type="ChEBI" id="CHEBI:33019"/>
        <dbReference type="ChEBI" id="CHEBI:57502"/>
        <dbReference type="ChEBI" id="CHEBI:58017"/>
        <dbReference type="EC" id="2.4.2.19"/>
    </reaction>
</comment>
<dbReference type="GO" id="GO:0005737">
    <property type="term" value="C:cytoplasm"/>
    <property type="evidence" value="ECO:0007669"/>
    <property type="project" value="TreeGrafter"/>
</dbReference>
<dbReference type="UniPathway" id="UPA00253">
    <property type="reaction ID" value="UER00331"/>
</dbReference>
<dbReference type="NCBIfam" id="TIGR00078">
    <property type="entry name" value="nadC"/>
    <property type="match status" value="1"/>
</dbReference>
<dbReference type="Gene3D" id="3.20.20.70">
    <property type="entry name" value="Aldolase class I"/>
    <property type="match status" value="1"/>
</dbReference>
<dbReference type="EMBL" id="AAWS01000024">
    <property type="protein sequence ID" value="EAY27330.1"/>
    <property type="molecule type" value="Genomic_DNA"/>
</dbReference>
<dbReference type="GO" id="GO:0034213">
    <property type="term" value="P:quinolinate catabolic process"/>
    <property type="evidence" value="ECO:0007669"/>
    <property type="project" value="TreeGrafter"/>
</dbReference>
<dbReference type="GO" id="GO:0004514">
    <property type="term" value="F:nicotinate-nucleotide diphosphorylase (carboxylating) activity"/>
    <property type="evidence" value="ECO:0007669"/>
    <property type="project" value="UniProtKB-EC"/>
</dbReference>
<evidence type="ECO:0000256" key="1">
    <source>
        <dbReference type="ARBA" id="ARBA00003237"/>
    </source>
</evidence>
<dbReference type="SUPFAM" id="SSF54675">
    <property type="entry name" value="Nicotinate/Quinolinate PRTase N-terminal domain-like"/>
    <property type="match status" value="1"/>
</dbReference>
<organism evidence="16 17">
    <name type="scientific">Microscilla marina ATCC 23134</name>
    <dbReference type="NCBI Taxonomy" id="313606"/>
    <lineage>
        <taxon>Bacteria</taxon>
        <taxon>Pseudomonadati</taxon>
        <taxon>Bacteroidota</taxon>
        <taxon>Cytophagia</taxon>
        <taxon>Cytophagales</taxon>
        <taxon>Microscillaceae</taxon>
        <taxon>Microscilla</taxon>
    </lineage>
</organism>
<feature type="binding site" evidence="13">
    <location>
        <position position="105"/>
    </location>
    <ligand>
        <name>substrate</name>
    </ligand>
</feature>
<dbReference type="GO" id="GO:0009435">
    <property type="term" value="P:NAD+ biosynthetic process"/>
    <property type="evidence" value="ECO:0007669"/>
    <property type="project" value="UniProtKB-UniPathway"/>
</dbReference>
<feature type="domain" description="Quinolinate phosphoribosyl transferase C-terminal" evidence="14">
    <location>
        <begin position="117"/>
        <end position="286"/>
    </location>
</feature>
<comment type="caution">
    <text evidence="16">The sequence shown here is derived from an EMBL/GenBank/DDBJ whole genome shotgun (WGS) entry which is preliminary data.</text>
</comment>
<dbReference type="PANTHER" id="PTHR32179:SF3">
    <property type="entry name" value="NICOTINATE-NUCLEOTIDE PYROPHOSPHORYLASE [CARBOXYLATING]"/>
    <property type="match status" value="1"/>
</dbReference>
<evidence type="ECO:0000313" key="17">
    <source>
        <dbReference type="Proteomes" id="UP000004095"/>
    </source>
</evidence>
<evidence type="ECO:0000256" key="8">
    <source>
        <dbReference type="ARBA" id="ARBA00022679"/>
    </source>
</evidence>
<dbReference type="Proteomes" id="UP000004095">
    <property type="component" value="Unassembled WGS sequence"/>
</dbReference>
<evidence type="ECO:0000259" key="14">
    <source>
        <dbReference type="Pfam" id="PF01729"/>
    </source>
</evidence>
<feature type="binding site" evidence="13">
    <location>
        <position position="162"/>
    </location>
    <ligand>
        <name>substrate</name>
    </ligand>
</feature>
<protein>
    <recommendedName>
        <fullName evidence="11">Probable nicotinate-nucleotide pyrophosphorylase [carboxylating]</fullName>
        <ecNumber evidence="5">2.4.2.19</ecNumber>
    </recommendedName>
    <alternativeName>
        <fullName evidence="9">Quinolinate phosphoribosyltransferase [decarboxylating]</fullName>
    </alternativeName>
</protein>
<feature type="binding site" evidence="13">
    <location>
        <begin position="138"/>
        <end position="140"/>
    </location>
    <ligand>
        <name>substrate</name>
    </ligand>
</feature>
<feature type="domain" description="Quinolinate phosphoribosyl transferase N-terminal" evidence="15">
    <location>
        <begin position="31"/>
        <end position="115"/>
    </location>
</feature>
<evidence type="ECO:0000256" key="2">
    <source>
        <dbReference type="ARBA" id="ARBA00004893"/>
    </source>
</evidence>
<dbReference type="InterPro" id="IPR002638">
    <property type="entry name" value="Quinolinate_PRibosylTrfase_C"/>
</dbReference>
<gene>
    <name evidence="16" type="ORF">M23134_08282</name>
</gene>
<keyword evidence="7 12" id="KW-0328">Glycosyltransferase</keyword>
<sequence length="289" mass="31807">MKTQELTYLTPENIEQFIQTALIEDVGEGDFSSLASVPADAERQARLIIKDDGILAGIDLARHIFRQVDADLTLDVKIEDGTKVKHGDIGLIVTGKAQSILKAERLVLNCMQRMSGIATYTDQINQRIAHTKAKLLDTRKTTPNFRMPEKWAVAIGGGVNHRFGLYDMIMLKDNHIAYAGGIEQAINKTLQFLQASDRKLRIEIETQNLDEVREVLRVGNIDVIMLDNMSVEDMTTAVGLIGGRFTTEASGGITLETIKEVAETGVNFISVGALTHSIKSLDISLKAID</sequence>
<dbReference type="Pfam" id="PF02749">
    <property type="entry name" value="QRPTase_N"/>
    <property type="match status" value="1"/>
</dbReference>
<evidence type="ECO:0000256" key="11">
    <source>
        <dbReference type="ARBA" id="ARBA00069173"/>
    </source>
</evidence>
<evidence type="ECO:0000256" key="12">
    <source>
        <dbReference type="PIRNR" id="PIRNR006250"/>
    </source>
</evidence>
<keyword evidence="6" id="KW-0662">Pyridine nucleotide biosynthesis</keyword>
<feature type="binding site" evidence="13">
    <location>
        <begin position="271"/>
        <end position="273"/>
    </location>
    <ligand>
        <name>substrate</name>
    </ligand>
</feature>
<keyword evidence="8 12" id="KW-0808">Transferase</keyword>
<evidence type="ECO:0000256" key="7">
    <source>
        <dbReference type="ARBA" id="ARBA00022676"/>
    </source>
</evidence>
<dbReference type="AlphaFoldDB" id="A1ZQF8"/>
<dbReference type="InterPro" id="IPR027277">
    <property type="entry name" value="NadC/ModD"/>
</dbReference>
<evidence type="ECO:0000256" key="6">
    <source>
        <dbReference type="ARBA" id="ARBA00022642"/>
    </source>
</evidence>
<dbReference type="Gene3D" id="3.90.1170.20">
    <property type="entry name" value="Quinolinate phosphoribosyl transferase, N-terminal domain"/>
    <property type="match status" value="1"/>
</dbReference>
<dbReference type="PANTHER" id="PTHR32179">
    <property type="entry name" value="NICOTINATE-NUCLEOTIDE PYROPHOSPHORYLASE [CARBOXYLATING]"/>
    <property type="match status" value="1"/>
</dbReference>
<reference evidence="16 17" key="1">
    <citation type="submission" date="2007-01" db="EMBL/GenBank/DDBJ databases">
        <authorList>
            <person name="Haygood M."/>
            <person name="Podell S."/>
            <person name="Anderson C."/>
            <person name="Hopkinson B."/>
            <person name="Roe K."/>
            <person name="Barbeau K."/>
            <person name="Gaasterland T."/>
            <person name="Ferriera S."/>
            <person name="Johnson J."/>
            <person name="Kravitz S."/>
            <person name="Beeson K."/>
            <person name="Sutton G."/>
            <person name="Rogers Y.-H."/>
            <person name="Friedman R."/>
            <person name="Frazier M."/>
            <person name="Venter J.C."/>
        </authorList>
    </citation>
    <scope>NUCLEOTIDE SEQUENCE [LARGE SCALE GENOMIC DNA]</scope>
    <source>
        <strain evidence="16 17">ATCC 23134</strain>
    </source>
</reference>
<dbReference type="OrthoDB" id="9782546at2"/>
<dbReference type="InterPro" id="IPR037128">
    <property type="entry name" value="Quinolinate_PRibosylTase_N_sf"/>
</dbReference>
<dbReference type="InterPro" id="IPR036068">
    <property type="entry name" value="Nicotinate_pribotase-like_C"/>
</dbReference>
<proteinExistence type="inferred from homology"/>
<comment type="pathway">
    <text evidence="2">Cofactor biosynthesis; NAD(+) biosynthesis; nicotinate D-ribonucleotide from quinolinate: step 1/1.</text>
</comment>
<feature type="binding site" evidence="13">
    <location>
        <position position="227"/>
    </location>
    <ligand>
        <name>substrate</name>
    </ligand>
</feature>
<dbReference type="CDD" id="cd01572">
    <property type="entry name" value="QPRTase"/>
    <property type="match status" value="1"/>
</dbReference>
<comment type="similarity">
    <text evidence="3 12">Belongs to the NadC/ModD family.</text>
</comment>
<comment type="function">
    <text evidence="1">Involved in the catabolism of quinolinic acid (QA).</text>
</comment>
<evidence type="ECO:0000256" key="3">
    <source>
        <dbReference type="ARBA" id="ARBA00009400"/>
    </source>
</evidence>
<accession>A1ZQF8</accession>
<feature type="binding site" evidence="13">
    <location>
        <position position="172"/>
    </location>
    <ligand>
        <name>substrate</name>
    </ligand>
</feature>
<dbReference type="FunFam" id="3.20.20.70:FF:000030">
    <property type="entry name" value="Nicotinate-nucleotide pyrophosphorylase, carboxylating"/>
    <property type="match status" value="1"/>
</dbReference>
<feature type="binding site" evidence="13">
    <location>
        <position position="205"/>
    </location>
    <ligand>
        <name>substrate</name>
    </ligand>
</feature>
<dbReference type="InterPro" id="IPR013785">
    <property type="entry name" value="Aldolase_TIM"/>
</dbReference>
<evidence type="ECO:0000256" key="10">
    <source>
        <dbReference type="ARBA" id="ARBA00047445"/>
    </source>
</evidence>
<dbReference type="SUPFAM" id="SSF51690">
    <property type="entry name" value="Nicotinate/Quinolinate PRTase C-terminal domain-like"/>
    <property type="match status" value="1"/>
</dbReference>
<evidence type="ECO:0000259" key="15">
    <source>
        <dbReference type="Pfam" id="PF02749"/>
    </source>
</evidence>
<evidence type="ECO:0000256" key="13">
    <source>
        <dbReference type="PIRSR" id="PIRSR006250-1"/>
    </source>
</evidence>
<dbReference type="InterPro" id="IPR004393">
    <property type="entry name" value="NadC"/>
</dbReference>
<dbReference type="InterPro" id="IPR022412">
    <property type="entry name" value="Quinolinate_PRibosylTrfase_N"/>
</dbReference>
<evidence type="ECO:0000256" key="5">
    <source>
        <dbReference type="ARBA" id="ARBA00011944"/>
    </source>
</evidence>
<dbReference type="FunFam" id="3.90.1170.20:FF:000001">
    <property type="entry name" value="Nicotinate-nucleotide diphosphorylase (Carboxylating)"/>
    <property type="match status" value="1"/>
</dbReference>
<comment type="subunit">
    <text evidence="4">Hexamer formed by 3 homodimers.</text>
</comment>
<dbReference type="eggNOG" id="COG0157">
    <property type="taxonomic scope" value="Bacteria"/>
</dbReference>
<evidence type="ECO:0000256" key="4">
    <source>
        <dbReference type="ARBA" id="ARBA00011218"/>
    </source>
</evidence>
<feature type="binding site" evidence="13">
    <location>
        <begin position="250"/>
        <end position="252"/>
    </location>
    <ligand>
        <name>substrate</name>
    </ligand>
</feature>
<dbReference type="RefSeq" id="WP_002699665.1">
    <property type="nucleotide sequence ID" value="NZ_AAWS01000024.1"/>
</dbReference>
<name>A1ZQF8_MICM2</name>
<dbReference type="EC" id="2.4.2.19" evidence="5"/>
<keyword evidence="17" id="KW-1185">Reference proteome</keyword>